<dbReference type="AlphaFoldDB" id="A0A433ZPP4"/>
<proteinExistence type="predicted"/>
<sequence length="66" mass="7321">MIGHINGLANDLSILEQVELDHDHINFVAGLVSAGSGDICQSICRFSKLKTVKLNIFAYVFCQRRT</sequence>
<accession>A0A433ZPP4</accession>
<name>A0A433ZPP4_MORMO</name>
<evidence type="ECO:0000313" key="2">
    <source>
        <dbReference type="Proteomes" id="UP000286908"/>
    </source>
</evidence>
<organism evidence="1 2">
    <name type="scientific">Morganella morganii</name>
    <name type="common">Proteus morganii</name>
    <dbReference type="NCBI Taxonomy" id="582"/>
    <lineage>
        <taxon>Bacteria</taxon>
        <taxon>Pseudomonadati</taxon>
        <taxon>Pseudomonadota</taxon>
        <taxon>Gammaproteobacteria</taxon>
        <taxon>Enterobacterales</taxon>
        <taxon>Morganellaceae</taxon>
        <taxon>Morganella</taxon>
    </lineage>
</organism>
<evidence type="ECO:0000313" key="1">
    <source>
        <dbReference type="EMBL" id="RUT64092.1"/>
    </source>
</evidence>
<gene>
    <name evidence="1" type="ORF">CKG00_18530</name>
</gene>
<dbReference type="Proteomes" id="UP000286908">
    <property type="component" value="Unassembled WGS sequence"/>
</dbReference>
<protein>
    <submittedName>
        <fullName evidence="1">Uncharacterized protein</fullName>
    </submittedName>
</protein>
<reference evidence="1 2" key="1">
    <citation type="submission" date="2017-08" db="EMBL/GenBank/DDBJ databases">
        <title>Draft genome sequence of pheromone producing symbiont Morganella morganii, of the female New Zealand grass grub Costelytra giveni.</title>
        <authorList>
            <person name="Laugraud A."/>
            <person name="Young S.D."/>
            <person name="Hurst M.H."/>
        </authorList>
    </citation>
    <scope>NUCLEOTIDE SEQUENCE [LARGE SCALE GENOMIC DNA]</scope>
    <source>
        <strain evidence="1 2">MMsCG</strain>
    </source>
</reference>
<comment type="caution">
    <text evidence="1">The sequence shown here is derived from an EMBL/GenBank/DDBJ whole genome shotgun (WGS) entry which is preliminary data.</text>
</comment>
<dbReference type="EMBL" id="NRQY01000006">
    <property type="protein sequence ID" value="RUT64092.1"/>
    <property type="molecule type" value="Genomic_DNA"/>
</dbReference>